<keyword evidence="2" id="KW-1185">Reference proteome</keyword>
<dbReference type="Proteomes" id="UP000835052">
    <property type="component" value="Unassembled WGS sequence"/>
</dbReference>
<gene>
    <name evidence="1" type="ORF">CAUJ_LOCUS6099</name>
</gene>
<evidence type="ECO:0000313" key="1">
    <source>
        <dbReference type="EMBL" id="CAD6190180.1"/>
    </source>
</evidence>
<accession>A0A8S1HAN8</accession>
<name>A0A8S1HAN8_9PELO</name>
<comment type="caution">
    <text evidence="1">The sequence shown here is derived from an EMBL/GenBank/DDBJ whole genome shotgun (WGS) entry which is preliminary data.</text>
</comment>
<dbReference type="EMBL" id="CAJGYM010000014">
    <property type="protein sequence ID" value="CAD6190180.1"/>
    <property type="molecule type" value="Genomic_DNA"/>
</dbReference>
<dbReference type="AlphaFoldDB" id="A0A8S1HAN8"/>
<organism evidence="1 2">
    <name type="scientific">Caenorhabditis auriculariae</name>
    <dbReference type="NCBI Taxonomy" id="2777116"/>
    <lineage>
        <taxon>Eukaryota</taxon>
        <taxon>Metazoa</taxon>
        <taxon>Ecdysozoa</taxon>
        <taxon>Nematoda</taxon>
        <taxon>Chromadorea</taxon>
        <taxon>Rhabditida</taxon>
        <taxon>Rhabditina</taxon>
        <taxon>Rhabditomorpha</taxon>
        <taxon>Rhabditoidea</taxon>
        <taxon>Rhabditidae</taxon>
        <taxon>Peloderinae</taxon>
        <taxon>Caenorhabditis</taxon>
    </lineage>
</organism>
<protein>
    <submittedName>
        <fullName evidence="1">Uncharacterized protein</fullName>
    </submittedName>
</protein>
<sequence length="250" mass="28874">MTSKISWSFHDSFGKFFLDLRFELVDQKKSSNMKTCISLVVMTLIVSFRSTDADNKFKVTLDFTPGGSVALAKFYTFLQSIRLIATKKDETGLQIVGGGLCTISSRPTLYEPFQRYIKMWTENECGFDGELGTDMHVILYFGRNYIMWRSWAYEALEPYYAMNKKVLPDRNSYEEGFRDGNPTDFIVKITATGMGKTFVWQQVPNDRAQLMLDPSKSVYDHGIYLVKRQTTGFSLENIYYDPYEVRGYLT</sequence>
<evidence type="ECO:0000313" key="2">
    <source>
        <dbReference type="Proteomes" id="UP000835052"/>
    </source>
</evidence>
<proteinExistence type="predicted"/>
<reference evidence="1" key="1">
    <citation type="submission" date="2020-10" db="EMBL/GenBank/DDBJ databases">
        <authorList>
            <person name="Kikuchi T."/>
        </authorList>
    </citation>
    <scope>NUCLEOTIDE SEQUENCE</scope>
    <source>
        <strain evidence="1">NKZ352</strain>
    </source>
</reference>